<feature type="domain" description="DprA winged helix" evidence="1">
    <location>
        <begin position="5"/>
        <end position="52"/>
    </location>
</feature>
<accession>A0ABQ3K3I0</accession>
<proteinExistence type="predicted"/>
<protein>
    <recommendedName>
        <fullName evidence="1">DprA winged helix domain-containing protein</fullName>
    </recommendedName>
</protein>
<evidence type="ECO:0000259" key="1">
    <source>
        <dbReference type="Pfam" id="PF17782"/>
    </source>
</evidence>
<evidence type="ECO:0000313" key="2">
    <source>
        <dbReference type="EMBL" id="GHF93680.1"/>
    </source>
</evidence>
<sequence>MTLSPAQQVLEFLTREAPKAHSADELTALLDMDTATVQAALQELEAAGAVASESVSGYGGSDTLWRVAEGN</sequence>
<reference evidence="3" key="1">
    <citation type="journal article" date="2019" name="Int. J. Syst. Evol. Microbiol.">
        <title>The Global Catalogue of Microorganisms (GCM) 10K type strain sequencing project: providing services to taxonomists for standard genome sequencing and annotation.</title>
        <authorList>
            <consortium name="The Broad Institute Genomics Platform"/>
            <consortium name="The Broad Institute Genome Sequencing Center for Infectious Disease"/>
            <person name="Wu L."/>
            <person name="Ma J."/>
        </authorList>
    </citation>
    <scope>NUCLEOTIDE SEQUENCE [LARGE SCALE GENOMIC DNA]</scope>
    <source>
        <strain evidence="3">CGMCC 1.18439</strain>
    </source>
</reference>
<organism evidence="2 3">
    <name type="scientific">Deinococcus piscis</name>
    <dbReference type="NCBI Taxonomy" id="394230"/>
    <lineage>
        <taxon>Bacteria</taxon>
        <taxon>Thermotogati</taxon>
        <taxon>Deinococcota</taxon>
        <taxon>Deinococci</taxon>
        <taxon>Deinococcales</taxon>
        <taxon>Deinococcaceae</taxon>
        <taxon>Deinococcus</taxon>
    </lineage>
</organism>
<evidence type="ECO:0000313" key="3">
    <source>
        <dbReference type="Proteomes" id="UP000632154"/>
    </source>
</evidence>
<dbReference type="RefSeq" id="WP_189641805.1">
    <property type="nucleotide sequence ID" value="NZ_BNAL01000002.1"/>
</dbReference>
<name>A0ABQ3K3I0_9DEIO</name>
<keyword evidence="3" id="KW-1185">Reference proteome</keyword>
<dbReference type="EMBL" id="BNAL01000002">
    <property type="protein sequence ID" value="GHF93680.1"/>
    <property type="molecule type" value="Genomic_DNA"/>
</dbReference>
<dbReference type="InterPro" id="IPR036390">
    <property type="entry name" value="WH_DNA-bd_sf"/>
</dbReference>
<gene>
    <name evidence="2" type="ORF">GCM10017783_01960</name>
</gene>
<comment type="caution">
    <text evidence="2">The sequence shown here is derived from an EMBL/GenBank/DDBJ whole genome shotgun (WGS) entry which is preliminary data.</text>
</comment>
<dbReference type="Gene3D" id="1.10.10.10">
    <property type="entry name" value="Winged helix-like DNA-binding domain superfamily/Winged helix DNA-binding domain"/>
    <property type="match status" value="1"/>
</dbReference>
<dbReference type="InterPro" id="IPR041614">
    <property type="entry name" value="DprA_WH"/>
</dbReference>
<dbReference type="InterPro" id="IPR036388">
    <property type="entry name" value="WH-like_DNA-bd_sf"/>
</dbReference>
<dbReference type="Pfam" id="PF17782">
    <property type="entry name" value="WHD_DprA"/>
    <property type="match status" value="1"/>
</dbReference>
<dbReference type="SUPFAM" id="SSF46785">
    <property type="entry name" value="Winged helix' DNA-binding domain"/>
    <property type="match status" value="1"/>
</dbReference>
<dbReference type="Proteomes" id="UP000632154">
    <property type="component" value="Unassembled WGS sequence"/>
</dbReference>